<dbReference type="InterPro" id="IPR036388">
    <property type="entry name" value="WH-like_DNA-bd_sf"/>
</dbReference>
<dbReference type="InterPro" id="IPR015424">
    <property type="entry name" value="PyrdxlP-dep_Trfase"/>
</dbReference>
<dbReference type="SUPFAM" id="SSF46785">
    <property type="entry name" value="Winged helix' DNA-binding domain"/>
    <property type="match status" value="1"/>
</dbReference>
<name>A0A845SI14_9GAMM</name>
<keyword evidence="8" id="KW-1185">Reference proteome</keyword>
<evidence type="ECO:0000256" key="3">
    <source>
        <dbReference type="ARBA" id="ARBA00023015"/>
    </source>
</evidence>
<dbReference type="EMBL" id="WUBS01000005">
    <property type="protein sequence ID" value="NDL62686.1"/>
    <property type="molecule type" value="Genomic_DNA"/>
</dbReference>
<keyword evidence="2" id="KW-0663">Pyridoxal phosphate</keyword>
<evidence type="ECO:0000259" key="6">
    <source>
        <dbReference type="PROSITE" id="PS50949"/>
    </source>
</evidence>
<dbReference type="InterPro" id="IPR051446">
    <property type="entry name" value="HTH_trans_reg/aminotransferase"/>
</dbReference>
<comment type="caution">
    <text evidence="7">The sequence shown here is derived from an EMBL/GenBank/DDBJ whole genome shotgun (WGS) entry which is preliminary data.</text>
</comment>
<dbReference type="AlphaFoldDB" id="A0A845SI14"/>
<sequence>MDNALDAGWLAERIPDRTIKGIALETAALIGSGAIPVGARLPAVRDLARLLDVSPATVSAAWGQLRRQKVITGTGRNGVWVCGNIVTPRPVRFEAIGNFGDNIIADLTLAAPDPAYLPSLRQALAQGGRAVNLNSYRREPISQVLRQAIEPRWPYAAEAFLAADGGFDAMYQTLQTLILPGTPVAIEDPTATRLLDMLDNVGANIIAVPCDDEGPTADGLRAALKHNPAVFIYQPRTHSTTGHTVSARRADEMARLLRDGQTLVIEDDGIGELSEHQVHSLGRVFPQRTVHVRSFSKAYGPDLRLAVISSSGDIIRRIQSVRNFGASWTSRILQEAVAWMMEDTTTQQAIVAARRCYAQRRRALVRALAQRGITLPDRDGLSIQIPVPSEQYALVTLAAHGIAVMPGKRHSIGPSQFIRVSTSLLEADRVELVADALQLACRHDDDSAVQ</sequence>
<dbReference type="InterPro" id="IPR004839">
    <property type="entry name" value="Aminotransferase_I/II_large"/>
</dbReference>
<dbReference type="GO" id="GO:0003700">
    <property type="term" value="F:DNA-binding transcription factor activity"/>
    <property type="evidence" value="ECO:0007669"/>
    <property type="project" value="InterPro"/>
</dbReference>
<dbReference type="InterPro" id="IPR015421">
    <property type="entry name" value="PyrdxlP-dep_Trfase_major"/>
</dbReference>
<reference evidence="7 8" key="2">
    <citation type="submission" date="2020-02" db="EMBL/GenBank/DDBJ databases">
        <title>The new genus of Enterobacteriales.</title>
        <authorList>
            <person name="Kim I.S."/>
        </authorList>
    </citation>
    <scope>NUCLEOTIDE SEQUENCE [LARGE SCALE GENOMIC DNA]</scope>
    <source>
        <strain evidence="7 8">SAP-6</strain>
    </source>
</reference>
<dbReference type="Gene3D" id="3.40.640.10">
    <property type="entry name" value="Type I PLP-dependent aspartate aminotransferase-like (Major domain)"/>
    <property type="match status" value="1"/>
</dbReference>
<dbReference type="CDD" id="cd00609">
    <property type="entry name" value="AAT_like"/>
    <property type="match status" value="1"/>
</dbReference>
<dbReference type="PROSITE" id="PS50949">
    <property type="entry name" value="HTH_GNTR"/>
    <property type="match status" value="1"/>
</dbReference>
<accession>A0A845SI14</accession>
<dbReference type="Pfam" id="PF00155">
    <property type="entry name" value="Aminotran_1_2"/>
    <property type="match status" value="1"/>
</dbReference>
<keyword evidence="5" id="KW-0804">Transcription</keyword>
<evidence type="ECO:0000313" key="7">
    <source>
        <dbReference type="EMBL" id="NDL62686.1"/>
    </source>
</evidence>
<evidence type="ECO:0000256" key="1">
    <source>
        <dbReference type="ARBA" id="ARBA00005384"/>
    </source>
</evidence>
<gene>
    <name evidence="7" type="ORF">GRH90_07960</name>
</gene>
<keyword evidence="4" id="KW-0238">DNA-binding</keyword>
<reference evidence="7 8" key="1">
    <citation type="submission" date="2019-12" db="EMBL/GenBank/DDBJ databases">
        <authorList>
            <person name="Lee S.D."/>
        </authorList>
    </citation>
    <scope>NUCLEOTIDE SEQUENCE [LARGE SCALE GENOMIC DNA]</scope>
    <source>
        <strain evidence="7 8">SAP-6</strain>
    </source>
</reference>
<organism evidence="7 8">
    <name type="scientific">Acerihabitans arboris</name>
    <dbReference type="NCBI Taxonomy" id="2691583"/>
    <lineage>
        <taxon>Bacteria</taxon>
        <taxon>Pseudomonadati</taxon>
        <taxon>Pseudomonadota</taxon>
        <taxon>Gammaproteobacteria</taxon>
        <taxon>Enterobacterales</taxon>
        <taxon>Pectobacteriaceae</taxon>
        <taxon>Acerihabitans</taxon>
    </lineage>
</organism>
<dbReference type="PANTHER" id="PTHR46577">
    <property type="entry name" value="HTH-TYPE TRANSCRIPTIONAL REGULATORY PROTEIN GABR"/>
    <property type="match status" value="1"/>
</dbReference>
<dbReference type="PANTHER" id="PTHR46577:SF1">
    <property type="entry name" value="HTH-TYPE TRANSCRIPTIONAL REGULATORY PROTEIN GABR"/>
    <property type="match status" value="1"/>
</dbReference>
<comment type="similarity">
    <text evidence="1">In the C-terminal section; belongs to the class-I pyridoxal-phosphate-dependent aminotransferase family.</text>
</comment>
<evidence type="ECO:0000256" key="4">
    <source>
        <dbReference type="ARBA" id="ARBA00023125"/>
    </source>
</evidence>
<dbReference type="SMART" id="SM00345">
    <property type="entry name" value="HTH_GNTR"/>
    <property type="match status" value="1"/>
</dbReference>
<dbReference type="InterPro" id="IPR036390">
    <property type="entry name" value="WH_DNA-bd_sf"/>
</dbReference>
<dbReference type="Gene3D" id="1.10.10.10">
    <property type="entry name" value="Winged helix-like DNA-binding domain superfamily/Winged helix DNA-binding domain"/>
    <property type="match status" value="1"/>
</dbReference>
<dbReference type="GO" id="GO:0030170">
    <property type="term" value="F:pyridoxal phosphate binding"/>
    <property type="evidence" value="ECO:0007669"/>
    <property type="project" value="InterPro"/>
</dbReference>
<keyword evidence="3" id="KW-0805">Transcription regulation</keyword>
<dbReference type="Proteomes" id="UP000461443">
    <property type="component" value="Unassembled WGS sequence"/>
</dbReference>
<feature type="domain" description="HTH gntR-type" evidence="6">
    <location>
        <begin position="16"/>
        <end position="84"/>
    </location>
</feature>
<proteinExistence type="inferred from homology"/>
<keyword evidence="7" id="KW-0808">Transferase</keyword>
<dbReference type="InterPro" id="IPR015422">
    <property type="entry name" value="PyrdxlP-dep_Trfase_small"/>
</dbReference>
<evidence type="ECO:0000256" key="5">
    <source>
        <dbReference type="ARBA" id="ARBA00023163"/>
    </source>
</evidence>
<dbReference type="RefSeq" id="WP_162365418.1">
    <property type="nucleotide sequence ID" value="NZ_WUBS01000005.1"/>
</dbReference>
<evidence type="ECO:0000256" key="2">
    <source>
        <dbReference type="ARBA" id="ARBA00022898"/>
    </source>
</evidence>
<dbReference type="SUPFAM" id="SSF53383">
    <property type="entry name" value="PLP-dependent transferases"/>
    <property type="match status" value="1"/>
</dbReference>
<keyword evidence="7" id="KW-0032">Aminotransferase</keyword>
<dbReference type="GO" id="GO:0008483">
    <property type="term" value="F:transaminase activity"/>
    <property type="evidence" value="ECO:0007669"/>
    <property type="project" value="UniProtKB-KW"/>
</dbReference>
<dbReference type="InterPro" id="IPR000524">
    <property type="entry name" value="Tscrpt_reg_HTH_GntR"/>
</dbReference>
<evidence type="ECO:0000313" key="8">
    <source>
        <dbReference type="Proteomes" id="UP000461443"/>
    </source>
</evidence>
<protein>
    <submittedName>
        <fullName evidence="7">Aminotransferase class I/II-fold pyridoxal phosphate-dependent enzyme</fullName>
    </submittedName>
</protein>
<dbReference type="GO" id="GO:0003677">
    <property type="term" value="F:DNA binding"/>
    <property type="evidence" value="ECO:0007669"/>
    <property type="project" value="UniProtKB-KW"/>
</dbReference>
<dbReference type="Gene3D" id="3.90.1150.10">
    <property type="entry name" value="Aspartate Aminotransferase, domain 1"/>
    <property type="match status" value="1"/>
</dbReference>
<dbReference type="Pfam" id="PF00392">
    <property type="entry name" value="GntR"/>
    <property type="match status" value="1"/>
</dbReference>